<keyword evidence="3" id="KW-0732">Signal</keyword>
<protein>
    <recommendedName>
        <fullName evidence="4">Nose resistant-to-fluoxetine protein N-terminal domain-containing protein</fullName>
    </recommendedName>
</protein>
<dbReference type="AlphaFoldDB" id="A0A8B6HCI2"/>
<keyword evidence="2" id="KW-0472">Membrane</keyword>
<evidence type="ECO:0000256" key="2">
    <source>
        <dbReference type="SAM" id="Phobius"/>
    </source>
</evidence>
<dbReference type="Proteomes" id="UP000596742">
    <property type="component" value="Unassembled WGS sequence"/>
</dbReference>
<comment type="caution">
    <text evidence="5">The sequence shown here is derived from an EMBL/GenBank/DDBJ whole genome shotgun (WGS) entry which is preliminary data.</text>
</comment>
<feature type="domain" description="Nose resistant-to-fluoxetine protein N-terminal" evidence="4">
    <location>
        <begin position="106"/>
        <end position="257"/>
    </location>
</feature>
<evidence type="ECO:0000256" key="1">
    <source>
        <dbReference type="SAM" id="MobiDB-lite"/>
    </source>
</evidence>
<feature type="signal peptide" evidence="3">
    <location>
        <begin position="1"/>
        <end position="18"/>
    </location>
</feature>
<dbReference type="Pfam" id="PF20146">
    <property type="entry name" value="NRF"/>
    <property type="match status" value="1"/>
</dbReference>
<feature type="non-terminal residue" evidence="5">
    <location>
        <position position="1"/>
    </location>
</feature>
<feature type="transmembrane region" description="Helical" evidence="2">
    <location>
        <begin position="266"/>
        <end position="291"/>
    </location>
</feature>
<feature type="region of interest" description="Disordered" evidence="1">
    <location>
        <begin position="77"/>
        <end position="102"/>
    </location>
</feature>
<dbReference type="PANTHER" id="PTHR11161:SF0">
    <property type="entry name" value="O-ACYLTRANSFERASE LIKE PROTEIN"/>
    <property type="match status" value="1"/>
</dbReference>
<sequence length="334" mass="36176">MFLLFMLAFSAVWMPIEPLNDNKGYMSLMHDVQNLHKLNGFMNKNPNTLSKITDLLAVSTNLRNLISEQNPFRSRESFPVENVTSDVTTDTESPASTTPPPSLPVSNICINHVKGIIQGLADKQQWALRMIDAAGKPPADILGGGLIWLGDYDECLSIQAAAISINKTSYSISGQYCIASLPLKIPPTMFSPVSTQGIMASLTLQEIQPTMLSPAPSVSVGLCLPDSCSDTDASNLINSVISFVSNSSTQAVVSCKHPNKPYDTRAIIVLAVIVCFLVIMVAGTIYDVIIVQLPKWQRQAMLSELNGDLVVEASEKAPLIGQNKQIIVEETSDP</sequence>
<dbReference type="OrthoDB" id="6162148at2759"/>
<gene>
    <name evidence="5" type="ORF">MGAL_10B073134</name>
</gene>
<evidence type="ECO:0000313" key="5">
    <source>
        <dbReference type="EMBL" id="VDI77805.1"/>
    </source>
</evidence>
<evidence type="ECO:0000313" key="6">
    <source>
        <dbReference type="Proteomes" id="UP000596742"/>
    </source>
</evidence>
<proteinExistence type="predicted"/>
<feature type="chain" id="PRO_5032435866" description="Nose resistant-to-fluoxetine protein N-terminal domain-containing protein" evidence="3">
    <location>
        <begin position="19"/>
        <end position="334"/>
    </location>
</feature>
<name>A0A8B6HCI2_MYTGA</name>
<keyword evidence="2" id="KW-1133">Transmembrane helix</keyword>
<dbReference type="EMBL" id="UYJE01009886">
    <property type="protein sequence ID" value="VDI77805.1"/>
    <property type="molecule type" value="Genomic_DNA"/>
</dbReference>
<dbReference type="PANTHER" id="PTHR11161">
    <property type="entry name" value="O-ACYLTRANSFERASE"/>
    <property type="match status" value="1"/>
</dbReference>
<evidence type="ECO:0000259" key="4">
    <source>
        <dbReference type="SMART" id="SM00703"/>
    </source>
</evidence>
<keyword evidence="6" id="KW-1185">Reference proteome</keyword>
<accession>A0A8B6HCI2</accession>
<dbReference type="InterPro" id="IPR052728">
    <property type="entry name" value="O2_lipid_transport_reg"/>
</dbReference>
<organism evidence="5 6">
    <name type="scientific">Mytilus galloprovincialis</name>
    <name type="common">Mediterranean mussel</name>
    <dbReference type="NCBI Taxonomy" id="29158"/>
    <lineage>
        <taxon>Eukaryota</taxon>
        <taxon>Metazoa</taxon>
        <taxon>Spiralia</taxon>
        <taxon>Lophotrochozoa</taxon>
        <taxon>Mollusca</taxon>
        <taxon>Bivalvia</taxon>
        <taxon>Autobranchia</taxon>
        <taxon>Pteriomorphia</taxon>
        <taxon>Mytilida</taxon>
        <taxon>Mytiloidea</taxon>
        <taxon>Mytilidae</taxon>
        <taxon>Mytilinae</taxon>
        <taxon>Mytilus</taxon>
    </lineage>
</organism>
<dbReference type="SMART" id="SM00703">
    <property type="entry name" value="NRF"/>
    <property type="match status" value="1"/>
</dbReference>
<reference evidence="5" key="1">
    <citation type="submission" date="2018-11" db="EMBL/GenBank/DDBJ databases">
        <authorList>
            <person name="Alioto T."/>
            <person name="Alioto T."/>
        </authorList>
    </citation>
    <scope>NUCLEOTIDE SEQUENCE</scope>
</reference>
<keyword evidence="2" id="KW-0812">Transmembrane</keyword>
<evidence type="ECO:0000256" key="3">
    <source>
        <dbReference type="SAM" id="SignalP"/>
    </source>
</evidence>
<dbReference type="InterPro" id="IPR006621">
    <property type="entry name" value="Nose-resist-to-fluoxetine_N"/>
</dbReference>